<evidence type="ECO:0000256" key="1">
    <source>
        <dbReference type="SAM" id="MobiDB-lite"/>
    </source>
</evidence>
<dbReference type="InterPro" id="IPR019196">
    <property type="entry name" value="ABC_transp_unknown"/>
</dbReference>
<dbReference type="OrthoDB" id="9766228at2"/>
<feature type="compositionally biased region" description="Basic and acidic residues" evidence="1">
    <location>
        <begin position="253"/>
        <end position="272"/>
    </location>
</feature>
<name>A0A1Z5HRC7_9FIRM</name>
<keyword evidence="2" id="KW-1133">Transmembrane helix</keyword>
<evidence type="ECO:0000256" key="2">
    <source>
        <dbReference type="SAM" id="Phobius"/>
    </source>
</evidence>
<evidence type="ECO:0000313" key="4">
    <source>
        <dbReference type="EMBL" id="GAW92064.1"/>
    </source>
</evidence>
<organism evidence="4 5">
    <name type="scientific">Calderihabitans maritimus</name>
    <dbReference type="NCBI Taxonomy" id="1246530"/>
    <lineage>
        <taxon>Bacteria</taxon>
        <taxon>Bacillati</taxon>
        <taxon>Bacillota</taxon>
        <taxon>Clostridia</taxon>
        <taxon>Neomoorellales</taxon>
        <taxon>Calderihabitantaceae</taxon>
        <taxon>Calderihabitans</taxon>
    </lineage>
</organism>
<feature type="domain" description="ABC-type uncharacterised transport system" evidence="3">
    <location>
        <begin position="52"/>
        <end position="315"/>
    </location>
</feature>
<dbReference type="EMBL" id="BDGJ01000044">
    <property type="protein sequence ID" value="GAW92064.1"/>
    <property type="molecule type" value="Genomic_DNA"/>
</dbReference>
<comment type="caution">
    <text evidence="4">The sequence shown here is derived from an EMBL/GenBank/DDBJ whole genome shotgun (WGS) entry which is preliminary data.</text>
</comment>
<feature type="region of interest" description="Disordered" evidence="1">
    <location>
        <begin position="253"/>
        <end position="286"/>
    </location>
</feature>
<reference evidence="5" key="1">
    <citation type="journal article" date="2017" name="Appl. Environ. Microbiol.">
        <title>Genomic analysis of Calderihabitans maritimus KKC1, a thermophilic hydrogenogenic carboxydotrophic bacterium isolated from marine sediment.</title>
        <authorList>
            <person name="Omae K."/>
            <person name="Yoneda Y."/>
            <person name="Fukuyama Y."/>
            <person name="Yoshida T."/>
            <person name="Sako Y."/>
        </authorList>
    </citation>
    <scope>NUCLEOTIDE SEQUENCE [LARGE SCALE GENOMIC DNA]</scope>
    <source>
        <strain evidence="5">KKC1</strain>
    </source>
</reference>
<protein>
    <submittedName>
        <fullName evidence="4">ABC transporter</fullName>
    </submittedName>
</protein>
<evidence type="ECO:0000313" key="5">
    <source>
        <dbReference type="Proteomes" id="UP000197032"/>
    </source>
</evidence>
<keyword evidence="2" id="KW-0472">Membrane</keyword>
<sequence>MRQFGTVVVEAGGNIRLIEPYNLWDYGPEGPEFRGEEAFTRAIIALTHKNNQVIYFLQGHGELDPDREGIQLRRFLEGEGYSVKSLNLATQGDIPADAALIVMAGLRKDLNIPERERLEKFMDNGGKLMILVDPLPEDETLTETKKLLDRLGVQIERDVVVDPARAYFMDALSPVPLLNSHPITEKLMEKRMLLVLPRARSLKVDEQEKGLKITPLLTSSGQSWGETDWTSERLRKEPADISGPLTLAVAVSREDAKDGAEPSQGEVKEQDKTAASPQDTGEGSEEKVAVVVGNSSFVAGDNVSFQGNLDFFVNAVDWLLGEETLISIRPKPERMPHIFLTPAQAKSIFYGTVVGMPALVLLIGGAVWLRRRSL</sequence>
<feature type="transmembrane region" description="Helical" evidence="2">
    <location>
        <begin position="348"/>
        <end position="369"/>
    </location>
</feature>
<evidence type="ECO:0000259" key="3">
    <source>
        <dbReference type="Pfam" id="PF09822"/>
    </source>
</evidence>
<dbReference type="AlphaFoldDB" id="A0A1Z5HRC7"/>
<dbReference type="SUPFAM" id="SSF52317">
    <property type="entry name" value="Class I glutamine amidotransferase-like"/>
    <property type="match status" value="1"/>
</dbReference>
<dbReference type="Pfam" id="PF09822">
    <property type="entry name" value="ABC_transp_aux"/>
    <property type="match status" value="1"/>
</dbReference>
<proteinExistence type="predicted"/>
<dbReference type="InterPro" id="IPR029062">
    <property type="entry name" value="Class_I_gatase-like"/>
</dbReference>
<gene>
    <name evidence="4" type="ORF">KKC1_12240</name>
</gene>
<accession>A0A1Z5HRC7</accession>
<keyword evidence="2" id="KW-0812">Transmembrane</keyword>
<dbReference type="Proteomes" id="UP000197032">
    <property type="component" value="Unassembled WGS sequence"/>
</dbReference>
<keyword evidence="5" id="KW-1185">Reference proteome</keyword>